<organism evidence="1 2">
    <name type="scientific">Rhodovulum steppense</name>
    <dbReference type="NCBI Taxonomy" id="540251"/>
    <lineage>
        <taxon>Bacteria</taxon>
        <taxon>Pseudomonadati</taxon>
        <taxon>Pseudomonadota</taxon>
        <taxon>Alphaproteobacteria</taxon>
        <taxon>Rhodobacterales</taxon>
        <taxon>Paracoccaceae</taxon>
        <taxon>Rhodovulum</taxon>
    </lineage>
</organism>
<accession>A0A4V2R3D4</accession>
<dbReference type="EMBL" id="SLVM01000037">
    <property type="protein sequence ID" value="TCM75686.1"/>
    <property type="molecule type" value="Genomic_DNA"/>
</dbReference>
<dbReference type="Proteomes" id="UP000295277">
    <property type="component" value="Unassembled WGS sequence"/>
</dbReference>
<comment type="caution">
    <text evidence="1">The sequence shown here is derived from an EMBL/GenBank/DDBJ whole genome shotgun (WGS) entry which is preliminary data.</text>
</comment>
<reference evidence="1 2" key="1">
    <citation type="submission" date="2019-03" db="EMBL/GenBank/DDBJ databases">
        <title>Genomic Encyclopedia of Type Strains, Phase IV (KMG-IV): sequencing the most valuable type-strain genomes for metagenomic binning, comparative biology and taxonomic classification.</title>
        <authorList>
            <person name="Goeker M."/>
        </authorList>
    </citation>
    <scope>NUCLEOTIDE SEQUENCE [LARGE SCALE GENOMIC DNA]</scope>
    <source>
        <strain evidence="1 2">DSM 21153</strain>
    </source>
</reference>
<protein>
    <submittedName>
        <fullName evidence="1">Uncharacterized protein</fullName>
    </submittedName>
</protein>
<dbReference type="RefSeq" id="WP_132696870.1">
    <property type="nucleotide sequence ID" value="NZ_SLVM01000037.1"/>
</dbReference>
<name>A0A4V2R3D4_9RHOB</name>
<evidence type="ECO:0000313" key="2">
    <source>
        <dbReference type="Proteomes" id="UP000295277"/>
    </source>
</evidence>
<dbReference type="AlphaFoldDB" id="A0A4V2R3D4"/>
<gene>
    <name evidence="1" type="ORF">EV216_13716</name>
</gene>
<dbReference type="OrthoDB" id="8477118at2"/>
<evidence type="ECO:0000313" key="1">
    <source>
        <dbReference type="EMBL" id="TCM75686.1"/>
    </source>
</evidence>
<keyword evidence="2" id="KW-1185">Reference proteome</keyword>
<sequence>MTWTFDTGAKYHTQDTNYYCGAACAMMVLAEIGLPYASMNQDDLYNSNHSHNVKPGWATDPYGLQFTMMDRKPAAFTNSFVVYKPTTEAEGTQKVVYTLWRYRVSPITLVYGCMHWIVVRGVQTDVEPTPGTPYSVLGLWVNNPVHRNNAPHDAGDVCGSGGVNGVEAQWVSYANWQSTYFTGCDYDSGTGTRQYISVCDPEPPRIELPRRPKFESPFNGRELIRREEALRMVSDGIDRYRLHDGVEAMRKLRQPRFEEPVLVKRLDRLDEYYYLAPAMMGGEVHGYAQVDALFGDLQGVSILAKPARPFDLDRERVAKRALDHVFSLRDEFRGRFRLRPDTFCVSPTMVWRPCRESYSPHLPFWQITAGTQTVYVRADGEMFTSLTTGGTGV</sequence>
<proteinExistence type="predicted"/>